<dbReference type="Gene3D" id="1.10.510.10">
    <property type="entry name" value="Transferase(Phosphotransferase) domain 1"/>
    <property type="match status" value="1"/>
</dbReference>
<protein>
    <recommendedName>
        <fullName evidence="5">Protein kinase domain-containing protein</fullName>
    </recommendedName>
</protein>
<proteinExistence type="predicted"/>
<dbReference type="Pfam" id="PF00069">
    <property type="entry name" value="Pkinase"/>
    <property type="match status" value="1"/>
</dbReference>
<dbReference type="InterPro" id="IPR000719">
    <property type="entry name" value="Prot_kinase_dom"/>
</dbReference>
<sequence>MLDYTQTSLHFKILKDIGQEGRNSTVHIAHDNQLDTEIVVKKINKSDFKDDSSFFDEAKMLYSSNHPNIAPIQYSCQDEEYIYITMPLFQKGSLNSIIDQRPLTVGEIVKYSIDFLSGLHHIHSKRLIHCDIKPTNILVSDGNDAILTDFGLAHYLNEEGLTLIDKFYHFHRAPEAIHSNEITHQSDIFQAGLTIYRLCNGNGFFKQQLNRFVNKEGIFDNDKFLKAIFEGKFPDRSAYLHHIPQTLRNYIRTALQPNPEHRYQNVLDFLNDLAKIEISHNWQMIPLENGCTWQCVKDDKEYNISIIGKDDKTAELKTTKKGLLSAKERQIKDYCIKSTTFEDAYSLVKKALNNNSI</sequence>
<reference evidence="6 7" key="1">
    <citation type="submission" date="2017-07" db="EMBL/GenBank/DDBJ databases">
        <title>Flavobacterium cyanobacteriorum sp. nov., isolated from cyanobacterial aggregates in a eutrophic lake.</title>
        <authorList>
            <person name="Cai H."/>
        </authorList>
    </citation>
    <scope>NUCLEOTIDE SEQUENCE [LARGE SCALE GENOMIC DNA]</scope>
    <source>
        <strain evidence="6 7">TH167</strain>
    </source>
</reference>
<dbReference type="RefSeq" id="WP_094485884.1">
    <property type="nucleotide sequence ID" value="NZ_NOXX01000181.1"/>
</dbReference>
<keyword evidence="4" id="KW-0067">ATP-binding</keyword>
<evidence type="ECO:0000313" key="6">
    <source>
        <dbReference type="EMBL" id="OYQ45473.1"/>
    </source>
</evidence>
<dbReference type="InterPro" id="IPR011009">
    <property type="entry name" value="Kinase-like_dom_sf"/>
</dbReference>
<keyword evidence="1" id="KW-0808">Transferase</keyword>
<evidence type="ECO:0000256" key="3">
    <source>
        <dbReference type="ARBA" id="ARBA00022777"/>
    </source>
</evidence>
<name>A0A255ZVG3_9FLAO</name>
<accession>A0A255ZVG3</accession>
<feature type="domain" description="Protein kinase" evidence="5">
    <location>
        <begin position="11"/>
        <end position="283"/>
    </location>
</feature>
<dbReference type="PANTHER" id="PTHR43289:SF6">
    <property type="entry name" value="SERINE_THREONINE-PROTEIN KINASE NEKL-3"/>
    <property type="match status" value="1"/>
</dbReference>
<organism evidence="6 7">
    <name type="scientific">Flavobacterium aurantiibacter</name>
    <dbReference type="NCBI Taxonomy" id="2023067"/>
    <lineage>
        <taxon>Bacteria</taxon>
        <taxon>Pseudomonadati</taxon>
        <taxon>Bacteroidota</taxon>
        <taxon>Flavobacteriia</taxon>
        <taxon>Flavobacteriales</taxon>
        <taxon>Flavobacteriaceae</taxon>
        <taxon>Flavobacterium</taxon>
    </lineage>
</organism>
<evidence type="ECO:0000313" key="7">
    <source>
        <dbReference type="Proteomes" id="UP000216035"/>
    </source>
</evidence>
<evidence type="ECO:0000259" key="5">
    <source>
        <dbReference type="PROSITE" id="PS50011"/>
    </source>
</evidence>
<dbReference type="OrthoDB" id="9813021at2"/>
<dbReference type="PROSITE" id="PS00108">
    <property type="entry name" value="PROTEIN_KINASE_ST"/>
    <property type="match status" value="1"/>
</dbReference>
<dbReference type="SUPFAM" id="SSF56112">
    <property type="entry name" value="Protein kinase-like (PK-like)"/>
    <property type="match status" value="1"/>
</dbReference>
<keyword evidence="3" id="KW-0418">Kinase</keyword>
<dbReference type="Proteomes" id="UP000216035">
    <property type="component" value="Unassembled WGS sequence"/>
</dbReference>
<keyword evidence="7" id="KW-1185">Reference proteome</keyword>
<dbReference type="EMBL" id="NOXX01000181">
    <property type="protein sequence ID" value="OYQ45473.1"/>
    <property type="molecule type" value="Genomic_DNA"/>
</dbReference>
<dbReference type="InterPro" id="IPR008271">
    <property type="entry name" value="Ser/Thr_kinase_AS"/>
</dbReference>
<dbReference type="CDD" id="cd14014">
    <property type="entry name" value="STKc_PknB_like"/>
    <property type="match status" value="1"/>
</dbReference>
<keyword evidence="2" id="KW-0547">Nucleotide-binding</keyword>
<dbReference type="Gene3D" id="3.30.200.20">
    <property type="entry name" value="Phosphorylase Kinase, domain 1"/>
    <property type="match status" value="1"/>
</dbReference>
<dbReference type="SMART" id="SM00220">
    <property type="entry name" value="S_TKc"/>
    <property type="match status" value="1"/>
</dbReference>
<evidence type="ECO:0000256" key="4">
    <source>
        <dbReference type="ARBA" id="ARBA00022840"/>
    </source>
</evidence>
<evidence type="ECO:0000256" key="1">
    <source>
        <dbReference type="ARBA" id="ARBA00022679"/>
    </source>
</evidence>
<dbReference type="GO" id="GO:0005524">
    <property type="term" value="F:ATP binding"/>
    <property type="evidence" value="ECO:0007669"/>
    <property type="project" value="UniProtKB-KW"/>
</dbReference>
<dbReference type="PANTHER" id="PTHR43289">
    <property type="entry name" value="MITOGEN-ACTIVATED PROTEIN KINASE KINASE KINASE 20-RELATED"/>
    <property type="match status" value="1"/>
</dbReference>
<dbReference type="AlphaFoldDB" id="A0A255ZVG3"/>
<dbReference type="GO" id="GO:0004674">
    <property type="term" value="F:protein serine/threonine kinase activity"/>
    <property type="evidence" value="ECO:0007669"/>
    <property type="project" value="TreeGrafter"/>
</dbReference>
<evidence type="ECO:0000256" key="2">
    <source>
        <dbReference type="ARBA" id="ARBA00022741"/>
    </source>
</evidence>
<dbReference type="PROSITE" id="PS50011">
    <property type="entry name" value="PROTEIN_KINASE_DOM"/>
    <property type="match status" value="1"/>
</dbReference>
<gene>
    <name evidence="6" type="ORF">CHX27_06150</name>
</gene>
<comment type="caution">
    <text evidence="6">The sequence shown here is derived from an EMBL/GenBank/DDBJ whole genome shotgun (WGS) entry which is preliminary data.</text>
</comment>